<reference evidence="2 3" key="1">
    <citation type="submission" date="2016-11" db="EMBL/GenBank/DDBJ databases">
        <title>Whole Genome Sequencing of Mucilaginibacter polytrichastri RG4-7(T) isolated from the moss sample.</title>
        <authorList>
            <person name="Li Y."/>
        </authorList>
    </citation>
    <scope>NUCLEOTIDE SEQUENCE [LARGE SCALE GENOMIC DNA]</scope>
    <source>
        <strain evidence="2 3">RG4-7</strain>
    </source>
</reference>
<feature type="region of interest" description="Disordered" evidence="1">
    <location>
        <begin position="1"/>
        <end position="24"/>
    </location>
</feature>
<organism evidence="2 3">
    <name type="scientific">Mucilaginibacter polytrichastri</name>
    <dbReference type="NCBI Taxonomy" id="1302689"/>
    <lineage>
        <taxon>Bacteria</taxon>
        <taxon>Pseudomonadati</taxon>
        <taxon>Bacteroidota</taxon>
        <taxon>Sphingobacteriia</taxon>
        <taxon>Sphingobacteriales</taxon>
        <taxon>Sphingobacteriaceae</taxon>
        <taxon>Mucilaginibacter</taxon>
    </lineage>
</organism>
<keyword evidence="3" id="KW-1185">Reference proteome</keyword>
<evidence type="ECO:0000313" key="2">
    <source>
        <dbReference type="EMBL" id="OKS88668.1"/>
    </source>
</evidence>
<evidence type="ECO:0000256" key="1">
    <source>
        <dbReference type="SAM" id="MobiDB-lite"/>
    </source>
</evidence>
<sequence length="40" mass="4383">MRSYSTGLSHGGRYPLLSGLTGSGMLYNKKNYKNRKAFAG</sequence>
<name>A0A1Q6A3T8_9SPHI</name>
<accession>A0A1Q6A3T8</accession>
<dbReference type="AlphaFoldDB" id="A0A1Q6A3T8"/>
<comment type="caution">
    <text evidence="2">The sequence shown here is derived from an EMBL/GenBank/DDBJ whole genome shotgun (WGS) entry which is preliminary data.</text>
</comment>
<dbReference type="Proteomes" id="UP000186720">
    <property type="component" value="Unassembled WGS sequence"/>
</dbReference>
<gene>
    <name evidence="2" type="ORF">RG47T_4140</name>
</gene>
<dbReference type="RefSeq" id="WP_262493270.1">
    <property type="nucleotide sequence ID" value="NZ_FPAM01000025.1"/>
</dbReference>
<dbReference type="EMBL" id="MPPL01000001">
    <property type="protein sequence ID" value="OKS88668.1"/>
    <property type="molecule type" value="Genomic_DNA"/>
</dbReference>
<protein>
    <submittedName>
        <fullName evidence="2">Uncharacterized protein</fullName>
    </submittedName>
</protein>
<proteinExistence type="predicted"/>
<evidence type="ECO:0000313" key="3">
    <source>
        <dbReference type="Proteomes" id="UP000186720"/>
    </source>
</evidence>